<keyword evidence="3" id="KW-1185">Reference proteome</keyword>
<evidence type="ECO:0000313" key="2">
    <source>
        <dbReference type="EMBL" id="AJK50949.1"/>
    </source>
</evidence>
<keyword evidence="1" id="KW-0732">Signal</keyword>
<sequence>MLRRACPPSFATRRRTLRALRDLAGLSGAALAGAAGLAAPARAAEAVDVTGVTLVLGDQAGGLRALAEAARVLDGTRYRFRWANFQGAAPLFEAQRAGAIDLAPAGDLPVLTAALGDPALRIVATRAGSPASLGIVVQPDSAVRTVADLKGRTVVVSSARGSISQYQLYGALEERGLSWRDVEVRFVLPVDAFAAFESKRIDIWATFDPYYGHVVRRGARVVRDGSGINSGLAFLTSPDTTLADRAKRAALGDVLARLERAGRWALANPAEYARVYATLTRLPAEAATDITGRAPLVQRAVTAADIATLQQVADRAARDAILPSRVNVAAIAVTRIA</sequence>
<dbReference type="PANTHER" id="PTHR30024:SF48">
    <property type="entry name" value="ABC TRANSPORTER SUBSTRATE-BINDING PROTEIN"/>
    <property type="match status" value="1"/>
</dbReference>
<dbReference type="Gene3D" id="3.40.190.10">
    <property type="entry name" value="Periplasmic binding protein-like II"/>
    <property type="match status" value="2"/>
</dbReference>
<reference evidence="3" key="1">
    <citation type="submission" date="2011-03" db="EMBL/GenBank/DDBJ databases">
        <authorList>
            <person name="Voget S."/>
            <person name="Streit W.R."/>
            <person name="Jaeger K.E."/>
            <person name="Daniel R."/>
        </authorList>
    </citation>
    <scope>NUCLEOTIDE SEQUENCE [LARGE SCALE GENOMIC DNA]</scope>
    <source>
        <strain evidence="3">PG1</strain>
    </source>
</reference>
<feature type="signal peptide" evidence="1">
    <location>
        <begin position="1"/>
        <end position="43"/>
    </location>
</feature>
<dbReference type="SUPFAM" id="SSF53850">
    <property type="entry name" value="Periplasmic binding protein-like II"/>
    <property type="match status" value="1"/>
</dbReference>
<dbReference type="PANTHER" id="PTHR30024">
    <property type="entry name" value="ALIPHATIC SULFONATES-BINDING PROTEIN-RELATED"/>
    <property type="match status" value="1"/>
</dbReference>
<evidence type="ECO:0000256" key="1">
    <source>
        <dbReference type="SAM" id="SignalP"/>
    </source>
</evidence>
<protein>
    <submittedName>
        <fullName evidence="2">Putative ABC nitrate/sulfonate/bicarbonate family transporter, periplasmic ligand binding protein</fullName>
    </submittedName>
</protein>
<name>A0A0B6S952_BURPL</name>
<dbReference type="Pfam" id="PF12974">
    <property type="entry name" value="Phosphonate-bd"/>
    <property type="match status" value="1"/>
</dbReference>
<feature type="chain" id="PRO_5002109496" evidence="1">
    <location>
        <begin position="44"/>
        <end position="337"/>
    </location>
</feature>
<dbReference type="Proteomes" id="UP000031838">
    <property type="component" value="Chromosome 2"/>
</dbReference>
<dbReference type="RefSeq" id="WP_042629135.1">
    <property type="nucleotide sequence ID" value="NZ_CP002581.1"/>
</dbReference>
<accession>A0A0B6S952</accession>
<dbReference type="CDD" id="cd13558">
    <property type="entry name" value="PBP2_SsuA_like_2"/>
    <property type="match status" value="1"/>
</dbReference>
<reference evidence="2 3" key="2">
    <citation type="journal article" date="2016" name="Appl. Microbiol. Biotechnol.">
        <title>Mutations improving production and secretion of extracellular lipase by Burkholderia glumae PG1.</title>
        <authorList>
            <person name="Knapp A."/>
            <person name="Voget S."/>
            <person name="Gao R."/>
            <person name="Zaburannyi N."/>
            <person name="Krysciak D."/>
            <person name="Breuer M."/>
            <person name="Hauer B."/>
            <person name="Streit W.R."/>
            <person name="Muller R."/>
            <person name="Daniel R."/>
            <person name="Jaeger K.E."/>
        </authorList>
    </citation>
    <scope>NUCLEOTIDE SEQUENCE [LARGE SCALE GENOMIC DNA]</scope>
    <source>
        <strain evidence="2 3">PG1</strain>
    </source>
</reference>
<dbReference type="AlphaFoldDB" id="A0A0B6S952"/>
<evidence type="ECO:0000313" key="3">
    <source>
        <dbReference type="Proteomes" id="UP000031838"/>
    </source>
</evidence>
<dbReference type="EMBL" id="CP002581">
    <property type="protein sequence ID" value="AJK50949.1"/>
    <property type="molecule type" value="Genomic_DNA"/>
</dbReference>
<gene>
    <name evidence="2" type="ORF">BGL_2c28950</name>
</gene>
<dbReference type="HOGENOM" id="CLU_028871_2_1_4"/>
<organism evidence="2 3">
    <name type="scientific">Burkholderia plantarii</name>
    <dbReference type="NCBI Taxonomy" id="41899"/>
    <lineage>
        <taxon>Bacteria</taxon>
        <taxon>Pseudomonadati</taxon>
        <taxon>Pseudomonadota</taxon>
        <taxon>Betaproteobacteria</taxon>
        <taxon>Burkholderiales</taxon>
        <taxon>Burkholderiaceae</taxon>
        <taxon>Burkholderia</taxon>
    </lineage>
</organism>
<proteinExistence type="predicted"/>
<dbReference type="KEGG" id="bgp:BGL_2c28950"/>